<name>A0A832I3X4_UNCEI</name>
<reference evidence="3" key="1">
    <citation type="journal article" date="2020" name="mSystems">
        <title>Genome- and Community-Level Interaction Insights into Carbon Utilization and Element Cycling Functions of Hydrothermarchaeota in Hydrothermal Sediment.</title>
        <authorList>
            <person name="Zhou Z."/>
            <person name="Liu Y."/>
            <person name="Xu W."/>
            <person name="Pan J."/>
            <person name="Luo Z.H."/>
            <person name="Li M."/>
        </authorList>
    </citation>
    <scope>NUCLEOTIDE SEQUENCE [LARGE SCALE GENOMIC DNA]</scope>
    <source>
        <strain evidence="3">SpSt-381</strain>
    </source>
</reference>
<evidence type="ECO:0000259" key="2">
    <source>
        <dbReference type="Pfam" id="PF13145"/>
    </source>
</evidence>
<accession>A0A832I3X4</accession>
<dbReference type="Pfam" id="PF13145">
    <property type="entry name" value="Rotamase_2"/>
    <property type="match status" value="1"/>
</dbReference>
<organism evidence="3">
    <name type="scientific">Eiseniibacteriota bacterium</name>
    <dbReference type="NCBI Taxonomy" id="2212470"/>
    <lineage>
        <taxon>Bacteria</taxon>
        <taxon>Candidatus Eiseniibacteriota</taxon>
    </lineage>
</organism>
<gene>
    <name evidence="3" type="ORF">ENR23_13890</name>
</gene>
<protein>
    <submittedName>
        <fullName evidence="3">Peptidyl-prolyl cis-trans isomerase</fullName>
    </submittedName>
</protein>
<sequence>MTTPARTTPPPRSTRARAGRRALAALAALALGLAHLPPAGAADGAARAGRGALPDTVLARVGTSRDVTVAEFERGWRQVQPPARPATFTPEGAREFLDLLIGKELLAEHAARETFVWTADESAQYAGLRDALPLRVVFDSALAATRAALLAEGDTVSGAEHLGIQARERYGRALGLAFDDSALARIAQRFAALPRPSRDSSVFAQLRVLGMVPTLAPGEAELVLARWPGGAITAGELIEAWGRSSPMTRLRPEGAGQVGDLVENTLFERELRRAAEARGLVHRPDIAARLAQQREFFDVEHFVQREVYRDLRADSATLRRFFDGRREQWRLPLRVRLISLTLRDREQAEAMLLTLADEARAESLAARALRGGASYRMDVSEAYDSTLFRRALAAGTGRTLGPDSTAAGWRVSRVTEVLPARLREFHEVRQLVTQAWYGEEGERRMVALLARLRRDTPVTFNERALARLDPARFAP</sequence>
<feature type="chain" id="PRO_5032288918" evidence="1">
    <location>
        <begin position="42"/>
        <end position="475"/>
    </location>
</feature>
<dbReference type="InterPro" id="IPR000297">
    <property type="entry name" value="PPIase_PpiC"/>
</dbReference>
<dbReference type="GO" id="GO:0003755">
    <property type="term" value="F:peptidyl-prolyl cis-trans isomerase activity"/>
    <property type="evidence" value="ECO:0007669"/>
    <property type="project" value="InterPro"/>
</dbReference>
<dbReference type="EMBL" id="DSQF01000028">
    <property type="protein sequence ID" value="HGZ44477.1"/>
    <property type="molecule type" value="Genomic_DNA"/>
</dbReference>
<proteinExistence type="predicted"/>
<keyword evidence="3" id="KW-0413">Isomerase</keyword>
<keyword evidence="1" id="KW-0732">Signal</keyword>
<dbReference type="AlphaFoldDB" id="A0A832I3X4"/>
<evidence type="ECO:0000313" key="3">
    <source>
        <dbReference type="EMBL" id="HGZ44477.1"/>
    </source>
</evidence>
<evidence type="ECO:0000256" key="1">
    <source>
        <dbReference type="SAM" id="SignalP"/>
    </source>
</evidence>
<feature type="domain" description="PpiC" evidence="2">
    <location>
        <begin position="314"/>
        <end position="430"/>
    </location>
</feature>
<feature type="signal peptide" evidence="1">
    <location>
        <begin position="1"/>
        <end position="41"/>
    </location>
</feature>
<comment type="caution">
    <text evidence="3">The sequence shown here is derived from an EMBL/GenBank/DDBJ whole genome shotgun (WGS) entry which is preliminary data.</text>
</comment>